<dbReference type="PANTHER" id="PTHR30008">
    <property type="entry name" value="EXODEOXYRIBONUCLEASE 7 LARGE SUBUNIT"/>
    <property type="match status" value="1"/>
</dbReference>
<evidence type="ECO:0000313" key="3">
    <source>
        <dbReference type="Proteomes" id="UP000255277"/>
    </source>
</evidence>
<dbReference type="AlphaFoldDB" id="A0A380FGY8"/>
<dbReference type="GO" id="GO:0006308">
    <property type="term" value="P:DNA catabolic process"/>
    <property type="evidence" value="ECO:0007669"/>
    <property type="project" value="InterPro"/>
</dbReference>
<protein>
    <submittedName>
        <fullName evidence="2">Exodeoxyribonuclease VII large subunit</fullName>
        <ecNumber evidence="2">3.1.11.6</ecNumber>
    </submittedName>
</protein>
<reference evidence="2 3" key="1">
    <citation type="submission" date="2018-06" db="EMBL/GenBank/DDBJ databases">
        <authorList>
            <consortium name="Pathogen Informatics"/>
            <person name="Doyle S."/>
        </authorList>
    </citation>
    <scope>NUCLEOTIDE SEQUENCE [LARGE SCALE GENOMIC DNA]</scope>
    <source>
        <strain evidence="2 3">NCTC12195</strain>
    </source>
</reference>
<dbReference type="EMBL" id="UHDK01000001">
    <property type="protein sequence ID" value="SUM33205.1"/>
    <property type="molecule type" value="Genomic_DNA"/>
</dbReference>
<evidence type="ECO:0000313" key="2">
    <source>
        <dbReference type="EMBL" id="SUM33205.1"/>
    </source>
</evidence>
<feature type="domain" description="OB-fold nucleic acid binding" evidence="1">
    <location>
        <begin position="5"/>
        <end position="100"/>
    </location>
</feature>
<dbReference type="InterPro" id="IPR003753">
    <property type="entry name" value="Exonuc_VII_L"/>
</dbReference>
<dbReference type="EC" id="3.1.11.6" evidence="2"/>
<sequence length="136" mass="15792">MAEYLSITALTKYIKYKFDQDPHLQSVLIKGELSNFKKHSSGHLYFNVKDNNSLINAMMFKGNASKLDFEPKEGDEVLIEARVSVFEKRGNYQIYVNKMQLDGVGNLYQKLEQLKEKLTKEGFFNQEYKKAHSKIS</sequence>
<gene>
    <name evidence="2" type="primary">xseA_2</name>
    <name evidence="2" type="ORF">NCTC12195_02661</name>
</gene>
<accession>A0A380FGY8</accession>
<keyword evidence="2" id="KW-0378">Hydrolase</keyword>
<organism evidence="2 3">
    <name type="scientific">Staphylococcus gallinarum</name>
    <dbReference type="NCBI Taxonomy" id="1293"/>
    <lineage>
        <taxon>Bacteria</taxon>
        <taxon>Bacillati</taxon>
        <taxon>Bacillota</taxon>
        <taxon>Bacilli</taxon>
        <taxon>Bacillales</taxon>
        <taxon>Staphylococcaceae</taxon>
        <taxon>Staphylococcus</taxon>
    </lineage>
</organism>
<evidence type="ECO:0000259" key="1">
    <source>
        <dbReference type="Pfam" id="PF13742"/>
    </source>
</evidence>
<proteinExistence type="predicted"/>
<name>A0A380FGY8_STAGA</name>
<dbReference type="InterPro" id="IPR025824">
    <property type="entry name" value="OB-fold_nuc-bd_dom"/>
</dbReference>
<dbReference type="GO" id="GO:0008855">
    <property type="term" value="F:exodeoxyribonuclease VII activity"/>
    <property type="evidence" value="ECO:0007669"/>
    <property type="project" value="UniProtKB-EC"/>
</dbReference>
<dbReference type="CDD" id="cd04489">
    <property type="entry name" value="ExoVII_LU_OBF"/>
    <property type="match status" value="1"/>
</dbReference>
<dbReference type="Proteomes" id="UP000255277">
    <property type="component" value="Unassembled WGS sequence"/>
</dbReference>
<dbReference type="PANTHER" id="PTHR30008:SF0">
    <property type="entry name" value="EXODEOXYRIBONUCLEASE 7 LARGE SUBUNIT"/>
    <property type="match status" value="1"/>
</dbReference>
<dbReference type="GO" id="GO:0009318">
    <property type="term" value="C:exodeoxyribonuclease VII complex"/>
    <property type="evidence" value="ECO:0007669"/>
    <property type="project" value="InterPro"/>
</dbReference>
<dbReference type="Pfam" id="PF13742">
    <property type="entry name" value="tRNA_anti_2"/>
    <property type="match status" value="1"/>
</dbReference>
<dbReference type="GO" id="GO:0003676">
    <property type="term" value="F:nucleic acid binding"/>
    <property type="evidence" value="ECO:0007669"/>
    <property type="project" value="InterPro"/>
</dbReference>